<gene>
    <name evidence="1" type="ORF">Esi_0410_0009</name>
</gene>
<evidence type="ECO:0000313" key="2">
    <source>
        <dbReference type="Proteomes" id="UP000002630"/>
    </source>
</evidence>
<evidence type="ECO:0000313" key="1">
    <source>
        <dbReference type="EMBL" id="CBJ33036.1"/>
    </source>
</evidence>
<name>D7G0K7_ECTSI</name>
<dbReference type="InterPro" id="IPR006439">
    <property type="entry name" value="HAD-SF_hydro_IA"/>
</dbReference>
<dbReference type="SFLD" id="SFLDG01129">
    <property type="entry name" value="C1.5:_HAD__Beta-PGM__Phosphata"/>
    <property type="match status" value="1"/>
</dbReference>
<dbReference type="SFLD" id="SFLDG01132">
    <property type="entry name" value="C1.5.3:_5'-Nucleotidase_Like"/>
    <property type="match status" value="1"/>
</dbReference>
<dbReference type="InterPro" id="IPR010237">
    <property type="entry name" value="Pyr-5-nucltdase"/>
</dbReference>
<dbReference type="SFLD" id="SFLDS00003">
    <property type="entry name" value="Haloacid_Dehalogenase"/>
    <property type="match status" value="1"/>
</dbReference>
<dbReference type="AlphaFoldDB" id="D7G0K7"/>
<dbReference type="Proteomes" id="UP000002630">
    <property type="component" value="Unassembled WGS sequence"/>
</dbReference>
<dbReference type="Pfam" id="PF00702">
    <property type="entry name" value="Hydrolase"/>
    <property type="match status" value="1"/>
</dbReference>
<keyword evidence="2" id="KW-1185">Reference proteome</keyword>
<keyword evidence="1" id="KW-0378">Hydrolase</keyword>
<dbReference type="eggNOG" id="KOG3109">
    <property type="taxonomic scope" value="Eukaryota"/>
</dbReference>
<protein>
    <submittedName>
        <fullName evidence="1">HAD-superfamily hydrolase</fullName>
    </submittedName>
</protein>
<dbReference type="InParanoid" id="D7G0K7"/>
<dbReference type="InterPro" id="IPR023214">
    <property type="entry name" value="HAD_sf"/>
</dbReference>
<dbReference type="SUPFAM" id="SSF56784">
    <property type="entry name" value="HAD-like"/>
    <property type="match status" value="1"/>
</dbReference>
<proteinExistence type="predicted"/>
<dbReference type="InterPro" id="IPR036412">
    <property type="entry name" value="HAD-like_sf"/>
</dbReference>
<accession>D7G0K7</accession>
<organism evidence="1 2">
    <name type="scientific">Ectocarpus siliculosus</name>
    <name type="common">Brown alga</name>
    <name type="synonym">Conferva siliculosa</name>
    <dbReference type="NCBI Taxonomy" id="2880"/>
    <lineage>
        <taxon>Eukaryota</taxon>
        <taxon>Sar</taxon>
        <taxon>Stramenopiles</taxon>
        <taxon>Ochrophyta</taxon>
        <taxon>PX clade</taxon>
        <taxon>Phaeophyceae</taxon>
        <taxon>Ectocarpales</taxon>
        <taxon>Ectocarpaceae</taxon>
        <taxon>Ectocarpus</taxon>
    </lineage>
</organism>
<dbReference type="PANTHER" id="PTHR12725:SF117">
    <property type="entry name" value="HALOACID DEHALOGENASE-LIKE HYDROLASE"/>
    <property type="match status" value="1"/>
</dbReference>
<dbReference type="PANTHER" id="PTHR12725">
    <property type="entry name" value="HALOACID DEHALOGENASE-LIKE HYDROLASE"/>
    <property type="match status" value="1"/>
</dbReference>
<dbReference type="STRING" id="2880.D7G0K7"/>
<sequence length="225" mass="24997">METLLFDLDGTLYPLDNGYHIHVRQNMWRFMSDKLGIEEPEKVWRPLFQKYNQSAKGLRVGGGYEFDLEDFWTSVRAGAADFIKEAPPGVKSALEKLPQKDKYVFTNCNEVEAEEALALLGIRHHFKGVIGAKAMGETCKPDKAAFEGVLQSVGADPAKTVMFEDSFKNLVTATSLGMATVFVQSDTAREEGVGSVELDTVDAVVCDLSEEELRAKAPWLWVGDR</sequence>
<dbReference type="Gene3D" id="3.40.50.1000">
    <property type="entry name" value="HAD superfamily/HAD-like"/>
    <property type="match status" value="1"/>
</dbReference>
<dbReference type="OrthoDB" id="1065058at2759"/>
<dbReference type="EMBL" id="FN649760">
    <property type="protein sequence ID" value="CBJ33036.1"/>
    <property type="molecule type" value="Genomic_DNA"/>
</dbReference>
<reference evidence="1 2" key="1">
    <citation type="journal article" date="2010" name="Nature">
        <title>The Ectocarpus genome and the independent evolution of multicellularity in brown algae.</title>
        <authorList>
            <person name="Cock J.M."/>
            <person name="Sterck L."/>
            <person name="Rouze P."/>
            <person name="Scornet D."/>
            <person name="Allen A.E."/>
            <person name="Amoutzias G."/>
            <person name="Anthouard V."/>
            <person name="Artiguenave F."/>
            <person name="Aury J.M."/>
            <person name="Badger J.H."/>
            <person name="Beszteri B."/>
            <person name="Billiau K."/>
            <person name="Bonnet E."/>
            <person name="Bothwell J.H."/>
            <person name="Bowler C."/>
            <person name="Boyen C."/>
            <person name="Brownlee C."/>
            <person name="Carrano C.J."/>
            <person name="Charrier B."/>
            <person name="Cho G.Y."/>
            <person name="Coelho S.M."/>
            <person name="Collen J."/>
            <person name="Corre E."/>
            <person name="Da Silva C."/>
            <person name="Delage L."/>
            <person name="Delaroque N."/>
            <person name="Dittami S.M."/>
            <person name="Doulbeau S."/>
            <person name="Elias M."/>
            <person name="Farnham G."/>
            <person name="Gachon C.M."/>
            <person name="Gschloessl B."/>
            <person name="Heesch S."/>
            <person name="Jabbari K."/>
            <person name="Jubin C."/>
            <person name="Kawai H."/>
            <person name="Kimura K."/>
            <person name="Kloareg B."/>
            <person name="Kupper F.C."/>
            <person name="Lang D."/>
            <person name="Le Bail A."/>
            <person name="Leblanc C."/>
            <person name="Lerouge P."/>
            <person name="Lohr M."/>
            <person name="Lopez P.J."/>
            <person name="Martens C."/>
            <person name="Maumus F."/>
            <person name="Michel G."/>
            <person name="Miranda-Saavedra D."/>
            <person name="Morales J."/>
            <person name="Moreau H."/>
            <person name="Motomura T."/>
            <person name="Nagasato C."/>
            <person name="Napoli C.A."/>
            <person name="Nelson D.R."/>
            <person name="Nyvall-Collen P."/>
            <person name="Peters A.F."/>
            <person name="Pommier C."/>
            <person name="Potin P."/>
            <person name="Poulain J."/>
            <person name="Quesneville H."/>
            <person name="Read B."/>
            <person name="Rensing S.A."/>
            <person name="Ritter A."/>
            <person name="Rousvoal S."/>
            <person name="Samanta M."/>
            <person name="Samson G."/>
            <person name="Schroeder D.C."/>
            <person name="Segurens B."/>
            <person name="Strittmatter M."/>
            <person name="Tonon T."/>
            <person name="Tregear J.W."/>
            <person name="Valentin K."/>
            <person name="von Dassow P."/>
            <person name="Yamagishi T."/>
            <person name="Van de Peer Y."/>
            <person name="Wincker P."/>
        </authorList>
    </citation>
    <scope>NUCLEOTIDE SEQUENCE [LARGE SCALE GENOMIC DNA]</scope>
    <source>
        <strain evidence="2">Ec32 / CCAP1310/4</strain>
    </source>
</reference>
<dbReference type="NCBIfam" id="TIGR01509">
    <property type="entry name" value="HAD-SF-IA-v3"/>
    <property type="match status" value="1"/>
</dbReference>
<dbReference type="GO" id="GO:0016787">
    <property type="term" value="F:hydrolase activity"/>
    <property type="evidence" value="ECO:0007669"/>
    <property type="project" value="UniProtKB-KW"/>
</dbReference>